<dbReference type="AlphaFoldDB" id="A0AAV9VWV1"/>
<organism evidence="2 3">
    <name type="scientific">Arthrobotrys musiformis</name>
    <dbReference type="NCBI Taxonomy" id="47236"/>
    <lineage>
        <taxon>Eukaryota</taxon>
        <taxon>Fungi</taxon>
        <taxon>Dikarya</taxon>
        <taxon>Ascomycota</taxon>
        <taxon>Pezizomycotina</taxon>
        <taxon>Orbiliomycetes</taxon>
        <taxon>Orbiliales</taxon>
        <taxon>Orbiliaceae</taxon>
        <taxon>Arthrobotrys</taxon>
    </lineage>
</organism>
<name>A0AAV9VWV1_9PEZI</name>
<reference evidence="2 3" key="1">
    <citation type="submission" date="2023-08" db="EMBL/GenBank/DDBJ databases">
        <authorList>
            <person name="Palmer J.M."/>
        </authorList>
    </citation>
    <scope>NUCLEOTIDE SEQUENCE [LARGE SCALE GENOMIC DNA]</scope>
    <source>
        <strain evidence="2 3">TWF481</strain>
    </source>
</reference>
<feature type="transmembrane region" description="Helical" evidence="1">
    <location>
        <begin position="196"/>
        <end position="219"/>
    </location>
</feature>
<comment type="caution">
    <text evidence="2">The sequence shown here is derived from an EMBL/GenBank/DDBJ whole genome shotgun (WGS) entry which is preliminary data.</text>
</comment>
<accession>A0AAV9VWV1</accession>
<evidence type="ECO:0000256" key="1">
    <source>
        <dbReference type="SAM" id="Phobius"/>
    </source>
</evidence>
<protein>
    <submittedName>
        <fullName evidence="2">Uncharacterized protein</fullName>
    </submittedName>
</protein>
<keyword evidence="1" id="KW-1133">Transmembrane helix</keyword>
<sequence>MNPEKNTNYVCRPASPGIPWEMVPRFNPASRHTACPNSLDCYNGHYYLITTDHMSGARFPRENGYHSGFKSYLATQRFRKSLWVFFTLEAIYALYEIHYGATSAAGSPCRPALHNGTEAPKIQDKQPSLVMELQWTDFLWCLSVIFNILMSIVLLWKADAVLEEAVDMRRRRRIHGLPDWPPVIPRKWVRVGLESWGANLGCFLVTLAVTVVWCWSVWLKVDKERGCRILLN</sequence>
<dbReference type="EMBL" id="JAVHJL010000008">
    <property type="protein sequence ID" value="KAK6498360.1"/>
    <property type="molecule type" value="Genomic_DNA"/>
</dbReference>
<dbReference type="Proteomes" id="UP001370758">
    <property type="component" value="Unassembled WGS sequence"/>
</dbReference>
<gene>
    <name evidence="2" type="ORF">TWF481_010952</name>
</gene>
<keyword evidence="1" id="KW-0472">Membrane</keyword>
<feature type="transmembrane region" description="Helical" evidence="1">
    <location>
        <begin position="138"/>
        <end position="156"/>
    </location>
</feature>
<proteinExistence type="predicted"/>
<evidence type="ECO:0000313" key="2">
    <source>
        <dbReference type="EMBL" id="KAK6498360.1"/>
    </source>
</evidence>
<keyword evidence="1" id="KW-0812">Transmembrane</keyword>
<evidence type="ECO:0000313" key="3">
    <source>
        <dbReference type="Proteomes" id="UP001370758"/>
    </source>
</evidence>
<keyword evidence="3" id="KW-1185">Reference proteome</keyword>